<evidence type="ECO:0000256" key="5">
    <source>
        <dbReference type="ARBA" id="ARBA00022729"/>
    </source>
</evidence>
<evidence type="ECO:0000256" key="4">
    <source>
        <dbReference type="ARBA" id="ARBA00022692"/>
    </source>
</evidence>
<keyword evidence="18" id="KW-1185">Reference proteome</keyword>
<dbReference type="SUPFAM" id="SSF53822">
    <property type="entry name" value="Periplasmic binding protein-like I"/>
    <property type="match status" value="1"/>
</dbReference>
<evidence type="ECO:0000256" key="3">
    <source>
        <dbReference type="ARBA" id="ARBA00012202"/>
    </source>
</evidence>
<dbReference type="PROSITE" id="PS00452">
    <property type="entry name" value="GUANYLATE_CYCLASE_1"/>
    <property type="match status" value="1"/>
</dbReference>
<dbReference type="GO" id="GO:0035556">
    <property type="term" value="P:intracellular signal transduction"/>
    <property type="evidence" value="ECO:0007669"/>
    <property type="project" value="InterPro"/>
</dbReference>
<dbReference type="PANTHER" id="PTHR11920:SF495">
    <property type="entry name" value="RECEPTOR-TYPE GUANYLATE CYCLASE GCY-7"/>
    <property type="match status" value="1"/>
</dbReference>
<dbReference type="PANTHER" id="PTHR11920">
    <property type="entry name" value="GUANYLYL CYCLASE"/>
    <property type="match status" value="1"/>
</dbReference>
<dbReference type="InterPro" id="IPR028082">
    <property type="entry name" value="Peripla_BP_I"/>
</dbReference>
<evidence type="ECO:0000313" key="19">
    <source>
        <dbReference type="WBParaSite" id="HCON_00002390-00001"/>
    </source>
</evidence>
<evidence type="ECO:0000256" key="2">
    <source>
        <dbReference type="ARBA" id="ARBA00004479"/>
    </source>
</evidence>
<dbReference type="GO" id="GO:0007635">
    <property type="term" value="P:chemosensory behavior"/>
    <property type="evidence" value="ECO:0007669"/>
    <property type="project" value="UniProtKB-ARBA"/>
</dbReference>
<dbReference type="InterPro" id="IPR011009">
    <property type="entry name" value="Kinase-like_dom_sf"/>
</dbReference>
<dbReference type="PROSITE" id="PS50125">
    <property type="entry name" value="GUANYLATE_CYCLASE_2"/>
    <property type="match status" value="1"/>
</dbReference>
<keyword evidence="12 14" id="KW-0141">cGMP biosynthesis</keyword>
<dbReference type="GO" id="GO:0004383">
    <property type="term" value="F:guanylate cyclase activity"/>
    <property type="evidence" value="ECO:0007669"/>
    <property type="project" value="UniProtKB-EC"/>
</dbReference>
<keyword evidence="10" id="KW-0325">Glycoprotein</keyword>
<dbReference type="PROSITE" id="PS50011">
    <property type="entry name" value="PROTEIN_KINASE_DOM"/>
    <property type="match status" value="1"/>
</dbReference>
<evidence type="ECO:0000256" key="15">
    <source>
        <dbReference type="SAM" id="Phobius"/>
    </source>
</evidence>
<comment type="subcellular location">
    <subcellularLocation>
        <location evidence="2">Membrane</location>
        <topology evidence="2">Single-pass type I membrane protein</topology>
    </subcellularLocation>
</comment>
<dbReference type="GO" id="GO:0004016">
    <property type="term" value="F:adenylate cyclase activity"/>
    <property type="evidence" value="ECO:0007669"/>
    <property type="project" value="TreeGrafter"/>
</dbReference>
<keyword evidence="5" id="KW-0732">Signal</keyword>
<dbReference type="GO" id="GO:0005886">
    <property type="term" value="C:plasma membrane"/>
    <property type="evidence" value="ECO:0007669"/>
    <property type="project" value="TreeGrafter"/>
</dbReference>
<feature type="domain" description="Guanylate cyclase" evidence="17">
    <location>
        <begin position="953"/>
        <end position="1083"/>
    </location>
</feature>
<dbReference type="GO" id="GO:0004672">
    <property type="term" value="F:protein kinase activity"/>
    <property type="evidence" value="ECO:0007669"/>
    <property type="project" value="InterPro"/>
</dbReference>
<dbReference type="InterPro" id="IPR018297">
    <property type="entry name" value="A/G_cyclase_CS"/>
</dbReference>
<proteinExistence type="inferred from homology"/>
<dbReference type="Proteomes" id="UP000025227">
    <property type="component" value="Unplaced"/>
</dbReference>
<dbReference type="InterPro" id="IPR001054">
    <property type="entry name" value="A/G_cyclase"/>
</dbReference>
<dbReference type="Pfam" id="PF00211">
    <property type="entry name" value="Guanylate_cyc"/>
    <property type="match status" value="1"/>
</dbReference>
<evidence type="ECO:0000259" key="17">
    <source>
        <dbReference type="PROSITE" id="PS50125"/>
    </source>
</evidence>
<dbReference type="GO" id="GO:0005524">
    <property type="term" value="F:ATP binding"/>
    <property type="evidence" value="ECO:0007669"/>
    <property type="project" value="InterPro"/>
</dbReference>
<evidence type="ECO:0000259" key="16">
    <source>
        <dbReference type="PROSITE" id="PS50011"/>
    </source>
</evidence>
<dbReference type="InterPro" id="IPR000719">
    <property type="entry name" value="Prot_kinase_dom"/>
</dbReference>
<evidence type="ECO:0000256" key="6">
    <source>
        <dbReference type="ARBA" id="ARBA00022741"/>
    </source>
</evidence>
<dbReference type="SUPFAM" id="SSF56112">
    <property type="entry name" value="Protein kinase-like (PK-like)"/>
    <property type="match status" value="1"/>
</dbReference>
<dbReference type="InterPro" id="IPR029787">
    <property type="entry name" value="Nucleotide_cyclase"/>
</dbReference>
<dbReference type="CDD" id="cd07302">
    <property type="entry name" value="CHD"/>
    <property type="match status" value="1"/>
</dbReference>
<keyword evidence="4 15" id="KW-0812">Transmembrane</keyword>
<comment type="catalytic activity">
    <reaction evidence="1 14">
        <text>GTP = 3',5'-cyclic GMP + diphosphate</text>
        <dbReference type="Rhea" id="RHEA:13665"/>
        <dbReference type="ChEBI" id="CHEBI:33019"/>
        <dbReference type="ChEBI" id="CHEBI:37565"/>
        <dbReference type="ChEBI" id="CHEBI:57746"/>
        <dbReference type="EC" id="4.6.1.2"/>
    </reaction>
</comment>
<keyword evidence="7 15" id="KW-1133">Transmembrane helix</keyword>
<evidence type="ECO:0000256" key="13">
    <source>
        <dbReference type="RuleBase" id="RU000405"/>
    </source>
</evidence>
<dbReference type="SUPFAM" id="SSF55073">
    <property type="entry name" value="Nucleotide cyclase"/>
    <property type="match status" value="1"/>
</dbReference>
<keyword evidence="6" id="KW-0547">Nucleotide-binding</keyword>
<dbReference type="InterPro" id="IPR001245">
    <property type="entry name" value="Ser-Thr/Tyr_kinase_cat_dom"/>
</dbReference>
<dbReference type="FunFam" id="3.30.70.1230:FF:000023">
    <property type="entry name" value="Guanylate cyclase"/>
    <property type="match status" value="1"/>
</dbReference>
<evidence type="ECO:0000313" key="18">
    <source>
        <dbReference type="Proteomes" id="UP000025227"/>
    </source>
</evidence>
<dbReference type="Gene3D" id="1.10.510.10">
    <property type="entry name" value="Transferase(Phosphotransferase) domain 1"/>
    <property type="match status" value="1"/>
</dbReference>
<dbReference type="Gene3D" id="6.10.250.780">
    <property type="match status" value="1"/>
</dbReference>
<evidence type="ECO:0000256" key="7">
    <source>
        <dbReference type="ARBA" id="ARBA00022989"/>
    </source>
</evidence>
<dbReference type="Gene3D" id="3.30.70.1230">
    <property type="entry name" value="Nucleotide cyclase"/>
    <property type="match status" value="1"/>
</dbReference>
<dbReference type="GO" id="GO:0001653">
    <property type="term" value="F:peptide receptor activity"/>
    <property type="evidence" value="ECO:0007669"/>
    <property type="project" value="TreeGrafter"/>
</dbReference>
<evidence type="ECO:0000256" key="1">
    <source>
        <dbReference type="ARBA" id="ARBA00001436"/>
    </source>
</evidence>
<name>A0A7I4XTM1_HAECO</name>
<keyword evidence="11 13" id="KW-0456">Lyase</keyword>
<dbReference type="Pfam" id="PF01094">
    <property type="entry name" value="ANF_receptor"/>
    <property type="match status" value="1"/>
</dbReference>
<evidence type="ECO:0000256" key="14">
    <source>
        <dbReference type="RuleBase" id="RU003431"/>
    </source>
</evidence>
<evidence type="ECO:0000256" key="10">
    <source>
        <dbReference type="ARBA" id="ARBA00023180"/>
    </source>
</evidence>
<dbReference type="Gene3D" id="3.40.50.2300">
    <property type="match status" value="2"/>
</dbReference>
<dbReference type="WBParaSite" id="HCON_00002390-00001">
    <property type="protein sequence ID" value="HCON_00002390-00001"/>
    <property type="gene ID" value="HCON_00002390"/>
</dbReference>
<organism evidence="18 19">
    <name type="scientific">Haemonchus contortus</name>
    <name type="common">Barber pole worm</name>
    <dbReference type="NCBI Taxonomy" id="6289"/>
    <lineage>
        <taxon>Eukaryota</taxon>
        <taxon>Metazoa</taxon>
        <taxon>Ecdysozoa</taxon>
        <taxon>Nematoda</taxon>
        <taxon>Chromadorea</taxon>
        <taxon>Rhabditida</taxon>
        <taxon>Rhabditina</taxon>
        <taxon>Rhabditomorpha</taxon>
        <taxon>Strongyloidea</taxon>
        <taxon>Trichostrongylidae</taxon>
        <taxon>Haemonchus</taxon>
    </lineage>
</organism>
<dbReference type="AlphaFoldDB" id="A0A7I4XTM1"/>
<comment type="similarity">
    <text evidence="13">Belongs to the adenylyl cyclase class-4/guanylyl cyclase family.</text>
</comment>
<feature type="domain" description="Protein kinase" evidence="16">
    <location>
        <begin position="624"/>
        <end position="893"/>
    </location>
</feature>
<dbReference type="CDD" id="cd06352">
    <property type="entry name" value="PBP1_NPR_GC-like"/>
    <property type="match status" value="1"/>
</dbReference>
<dbReference type="Pfam" id="PF07714">
    <property type="entry name" value="PK_Tyr_Ser-Thr"/>
    <property type="match status" value="1"/>
</dbReference>
<dbReference type="GO" id="GO:0006935">
    <property type="term" value="P:chemotaxis"/>
    <property type="evidence" value="ECO:0007669"/>
    <property type="project" value="UniProtKB-ARBA"/>
</dbReference>
<keyword evidence="8 15" id="KW-0472">Membrane</keyword>
<dbReference type="EC" id="4.6.1.2" evidence="3 14"/>
<sequence length="1181" mass="132230">MLQLAIELRASAVLIARDRVKSENLLPGYDFNFTVRFDQCTEVLAAGYVVELIRDYNMDAIIGPTCSYPAVVSAINGAFYNTPNFLWGLATTSVLDNAIRFPTTGMMSVNSLSLGIAIRLVMTALSWNQFAFVYSNVGDTEKCEVMKSDIQTAIGMTDDVTISALYTMNDVTPDTVIRTLTNVSSRARIVVVCLAETIGQKRTFILAAKDGGFLTDEYVYIFADTKSKGYTIPLGGGKERALWLDVKNTNDGRDEEAKKAFGQTLVISDHMGSGAITEDYKNFSQLVVSRMKDAPFFCTDECKGDQYSAINRPVSSTFFFCTFLKGDNEVRGRVGIVIVSRPSDNSIALPVSGTELSFVSLDMYAATCATKFMAIWTALAFIIRATNKKHTSLSIPPDYSSAHQQLFHTTPEYSDETPELREHQFYAGQLHDAFYMYAKALNITLQIDPDGYRNGSLMFDNIMMKFQGVSGPVDISPNGTRKPVFYLDGLDSSGVQVLYGTVAVDGYKGVFKPLYTNEALLWWARGGVRPLAVPKCGFSGNQCPLNFTEVYLVWVIVGSIAIMAVIFLIILGICYMIQLKKKETERLNQMWRIPFVSLESIVHKKGEHSHRSLQSSTGSNSTKFTVENVMEKRNFTFYIYQKEYVAAMKHEARVQLESHDFLELRKLREMENDNVNRFLGLCLDGPQLLSIWKHCSRGSLNDVITKGSATMDNVFVFSLIRDIAFGLAFIHQSFLEYHGFLTAKCCVVDDRWQAKVSCYGLRKIRVYDKRLPQDLLWTAPELLRKDDSGGSKEADIYSFGIICAQLVTKTSAWDIDNRKEDASEILYLVKKGGHMQERPSLTVKDGEEANPALLHLIRDCWTERPSERPDINMVKSNLKSMNTNRKGNLMDYVFNMLEQYASTLEGEVEDRTRQLAEEQKKSDILLYRMLPRQVAEKLKLGQSVEPETFDSVTVFFSDVVSFTTLAAKCNPMQVVGLLNDLYTIFDGIIDAHDVYKVETIGDGYLCVSGLPHRNGKQHIKEICSMSLGFIDSLKSFRIPHLPQQGVNLRIGMHTGSVVTGVVGLTMPRYCLFGDTVNTASRMESNGKPGKIHMSAEAVRLVMEVGGFEVESRGEVIIKGKGVMETYWLLGRTGEVRRSSIPRVKSPVKEQVQTITNVEPIPSEGIYQEYKNNGSKIRAEDD</sequence>
<dbReference type="InterPro" id="IPR050401">
    <property type="entry name" value="Cyclic_nucleotide_synthase"/>
</dbReference>
<protein>
    <recommendedName>
        <fullName evidence="3 14">Guanylate cyclase</fullName>
        <ecNumber evidence="3 14">4.6.1.2</ecNumber>
    </recommendedName>
</protein>
<feature type="transmembrane region" description="Helical" evidence="15">
    <location>
        <begin position="551"/>
        <end position="577"/>
    </location>
</feature>
<dbReference type="GO" id="GO:0007168">
    <property type="term" value="P:receptor guanylyl cyclase signaling pathway"/>
    <property type="evidence" value="ECO:0007669"/>
    <property type="project" value="TreeGrafter"/>
</dbReference>
<evidence type="ECO:0000256" key="11">
    <source>
        <dbReference type="ARBA" id="ARBA00023239"/>
    </source>
</evidence>
<dbReference type="InterPro" id="IPR001828">
    <property type="entry name" value="ANF_lig-bd_rcpt"/>
</dbReference>
<keyword evidence="9" id="KW-0675">Receptor</keyword>
<accession>A0A7I4XTM1</accession>
<dbReference type="SMART" id="SM00044">
    <property type="entry name" value="CYCc"/>
    <property type="match status" value="1"/>
</dbReference>
<evidence type="ECO:0000256" key="8">
    <source>
        <dbReference type="ARBA" id="ARBA00023136"/>
    </source>
</evidence>
<dbReference type="OMA" id="CANSTFK"/>
<reference evidence="19" key="1">
    <citation type="submission" date="2020-12" db="UniProtKB">
        <authorList>
            <consortium name="WormBaseParasite"/>
        </authorList>
    </citation>
    <scope>IDENTIFICATION</scope>
    <source>
        <strain evidence="19">MHco3</strain>
    </source>
</reference>
<dbReference type="OrthoDB" id="1890790at2759"/>
<evidence type="ECO:0000256" key="12">
    <source>
        <dbReference type="ARBA" id="ARBA00023293"/>
    </source>
</evidence>
<evidence type="ECO:0000256" key="9">
    <source>
        <dbReference type="ARBA" id="ARBA00023170"/>
    </source>
</evidence>
<dbReference type="SMART" id="SM00220">
    <property type="entry name" value="S_TKc"/>
    <property type="match status" value="1"/>
</dbReference>